<dbReference type="InterPro" id="IPR050059">
    <property type="entry name" value="ATP_synthase_B_chain"/>
</dbReference>
<dbReference type="Proteomes" id="UP001308005">
    <property type="component" value="Unassembled WGS sequence"/>
</dbReference>
<organism evidence="15 16">
    <name type="scientific">Candidatus Thiothrix phosphatis</name>
    <dbReference type="NCBI Taxonomy" id="3112415"/>
    <lineage>
        <taxon>Bacteria</taxon>
        <taxon>Pseudomonadati</taxon>
        <taxon>Pseudomonadota</taxon>
        <taxon>Gammaproteobacteria</taxon>
        <taxon>Thiotrichales</taxon>
        <taxon>Thiotrichaceae</taxon>
        <taxon>Thiothrix</taxon>
    </lineage>
</organism>
<evidence type="ECO:0000256" key="11">
    <source>
        <dbReference type="ARBA" id="ARBA00025614"/>
    </source>
</evidence>
<keyword evidence="7 13" id="KW-0406">Ion transport</keyword>
<evidence type="ECO:0000256" key="7">
    <source>
        <dbReference type="ARBA" id="ARBA00023065"/>
    </source>
</evidence>
<evidence type="ECO:0000256" key="14">
    <source>
        <dbReference type="SAM" id="Coils"/>
    </source>
</evidence>
<name>A0ABU6CTB5_9GAMM</name>
<evidence type="ECO:0000256" key="8">
    <source>
        <dbReference type="ARBA" id="ARBA00023136"/>
    </source>
</evidence>
<accession>A0ABU6CTB5</accession>
<feature type="transmembrane region" description="Helical" evidence="13">
    <location>
        <begin position="6"/>
        <end position="22"/>
    </location>
</feature>
<evidence type="ECO:0000256" key="3">
    <source>
        <dbReference type="ARBA" id="ARBA00022547"/>
    </source>
</evidence>
<evidence type="ECO:0000256" key="12">
    <source>
        <dbReference type="ARBA" id="ARBA00037847"/>
    </source>
</evidence>
<dbReference type="RefSeq" id="WP_324692971.1">
    <property type="nucleotide sequence ID" value="NZ_JAYMYJ010000017.1"/>
</dbReference>
<keyword evidence="2 13" id="KW-0813">Transport</keyword>
<comment type="caution">
    <text evidence="15">The sequence shown here is derived from an EMBL/GenBank/DDBJ whole genome shotgun (WGS) entry which is preliminary data.</text>
</comment>
<dbReference type="NCBIfam" id="TIGR03321">
    <property type="entry name" value="alt_F1F0_F0_B"/>
    <property type="match status" value="1"/>
</dbReference>
<evidence type="ECO:0000256" key="2">
    <source>
        <dbReference type="ARBA" id="ARBA00022448"/>
    </source>
</evidence>
<keyword evidence="6 13" id="KW-1133">Transmembrane helix</keyword>
<comment type="function">
    <text evidence="10 13">F(1)F(0) ATP synthase produces ATP from ADP in the presence of a proton or sodium gradient. F-type ATPases consist of two structural domains, F(1) containing the extramembraneous catalytic core and F(0) containing the membrane proton channel, linked together by a central stalk and a peripheral stalk. During catalysis, ATP synthesis in the catalytic domain of F(1) is coupled via a rotary mechanism of the central stalk subunits to proton translocation.</text>
</comment>
<evidence type="ECO:0000256" key="1">
    <source>
        <dbReference type="ARBA" id="ARBA00005513"/>
    </source>
</evidence>
<dbReference type="InterPro" id="IPR017707">
    <property type="entry name" value="Alt_ATP_synth_F0_bsu"/>
</dbReference>
<keyword evidence="4 13" id="KW-0812">Transmembrane</keyword>
<keyword evidence="9 13" id="KW-0066">ATP synthesis</keyword>
<evidence type="ECO:0000256" key="4">
    <source>
        <dbReference type="ARBA" id="ARBA00022692"/>
    </source>
</evidence>
<sequence length="262" mass="29208">MLIDWFTVGAQIVNFLVLIWLLKHFLYQPVLDAIDAREQRIARREQAAADAKAAAEQVQAQLAQQQADFEQQHKALLQQAAAEAQTARQQLLDSARTEASNLRSQWQEALRKEQQNLRQSITARTSHEVFAIARKTLAELADAELESRIVSVFIQRLHNLEAEEKAQLQAAEANADFPMLIRSAFPLPANQQTALTQAVQDALQLTPNIRIETDPELLSGIELISNGHKVAWSIADYLEDMEAGLAKLLGNKITSGEFTHAA</sequence>
<keyword evidence="8 13" id="KW-0472">Membrane</keyword>
<proteinExistence type="inferred from homology"/>
<feature type="coiled-coil region" evidence="14">
    <location>
        <begin position="41"/>
        <end position="112"/>
    </location>
</feature>
<evidence type="ECO:0000313" key="15">
    <source>
        <dbReference type="EMBL" id="MEB4589772.1"/>
    </source>
</evidence>
<dbReference type="InterPro" id="IPR000711">
    <property type="entry name" value="ATPase_OSCP/dsu"/>
</dbReference>
<evidence type="ECO:0000313" key="16">
    <source>
        <dbReference type="Proteomes" id="UP001308005"/>
    </source>
</evidence>
<comment type="similarity">
    <text evidence="1 13">Belongs to the ATPase B chain family.</text>
</comment>
<evidence type="ECO:0000256" key="13">
    <source>
        <dbReference type="HAMAP-Rule" id="MF_01398"/>
    </source>
</evidence>
<evidence type="ECO:0000256" key="5">
    <source>
        <dbReference type="ARBA" id="ARBA00022781"/>
    </source>
</evidence>
<comment type="subcellular location">
    <subcellularLocation>
        <location evidence="13">Cell membrane</location>
        <topology evidence="13">Single-pass membrane protein</topology>
    </subcellularLocation>
    <subcellularLocation>
        <location evidence="12">Endomembrane system</location>
        <topology evidence="12">Single-pass membrane protein</topology>
    </subcellularLocation>
</comment>
<comment type="subunit">
    <text evidence="13">F-type ATPases have 2 components, F(1) - the catalytic core - and F(0) - the membrane proton channel. F(1) has five subunits: alpha(3), beta(3), gamma(1), delta(1), epsilon(1). F(0) has three main subunits: a(1), b(2) and c(10-14). The alpha and beta chains form an alternating ring which encloses part of the gamma chain. F(1) is attached to F(0) by a central stalk formed by the gamma and epsilon chains, while a peripheral stalk is formed by the delta and b chains.</text>
</comment>
<dbReference type="CDD" id="cd06503">
    <property type="entry name" value="ATP-synt_Fo_b"/>
    <property type="match status" value="1"/>
</dbReference>
<dbReference type="Pfam" id="PF00213">
    <property type="entry name" value="OSCP"/>
    <property type="match status" value="1"/>
</dbReference>
<dbReference type="HAMAP" id="MF_01398">
    <property type="entry name" value="ATP_synth_b_bprime"/>
    <property type="match status" value="1"/>
</dbReference>
<evidence type="ECO:0000256" key="9">
    <source>
        <dbReference type="ARBA" id="ARBA00023310"/>
    </source>
</evidence>
<gene>
    <name evidence="13" type="primary">atpF</name>
    <name evidence="15" type="ORF">VSS37_02145</name>
</gene>
<dbReference type="PANTHER" id="PTHR33445:SF2">
    <property type="entry name" value="ATP SYNTHASE SUBUNIT B', CHLOROPLASTIC"/>
    <property type="match status" value="1"/>
</dbReference>
<reference evidence="16" key="1">
    <citation type="submission" date="2023-07" db="EMBL/GenBank/DDBJ databases">
        <title>The carbon used by Thiothrix.</title>
        <authorList>
            <person name="Chen L."/>
        </authorList>
    </citation>
    <scope>NUCLEOTIDE SEQUENCE [LARGE SCALE GENOMIC DNA]</scope>
</reference>
<evidence type="ECO:0000256" key="6">
    <source>
        <dbReference type="ARBA" id="ARBA00022989"/>
    </source>
</evidence>
<comment type="function">
    <text evidence="11">Component of the F(0) channel, it forms part of the peripheral stalk, linking F(1) to F(0). The b'-subunit is a diverged and duplicated form of b found in plants and photosynthetic bacteria.</text>
</comment>
<dbReference type="PANTHER" id="PTHR33445">
    <property type="entry name" value="ATP SYNTHASE SUBUNIT B', CHLOROPLASTIC"/>
    <property type="match status" value="1"/>
</dbReference>
<protein>
    <recommendedName>
        <fullName evidence="13">ATP synthase subunit b</fullName>
    </recommendedName>
    <alternativeName>
        <fullName evidence="13">ATP synthase F(0) sector subunit b</fullName>
    </alternativeName>
    <alternativeName>
        <fullName evidence="13">ATPase subunit I</fullName>
    </alternativeName>
    <alternativeName>
        <fullName evidence="13">F-type ATPase subunit b</fullName>
        <shortName evidence="13">F-ATPase subunit b</shortName>
    </alternativeName>
</protein>
<keyword evidence="3 13" id="KW-0138">CF(0)</keyword>
<evidence type="ECO:0000256" key="10">
    <source>
        <dbReference type="ARBA" id="ARBA00025198"/>
    </source>
</evidence>
<keyword evidence="14" id="KW-0175">Coiled coil</keyword>
<dbReference type="InterPro" id="IPR002146">
    <property type="entry name" value="ATP_synth_b/b'su_bac/chlpt"/>
</dbReference>
<dbReference type="EMBL" id="JAYMYJ010000017">
    <property type="protein sequence ID" value="MEB4589772.1"/>
    <property type="molecule type" value="Genomic_DNA"/>
</dbReference>
<keyword evidence="16" id="KW-1185">Reference proteome</keyword>
<keyword evidence="13" id="KW-1003">Cell membrane</keyword>
<keyword evidence="5 13" id="KW-0375">Hydrogen ion transport</keyword>
<dbReference type="Pfam" id="PF00430">
    <property type="entry name" value="ATP-synt_B"/>
    <property type="match status" value="1"/>
</dbReference>